<dbReference type="EMBL" id="UZAE01006512">
    <property type="protein sequence ID" value="VDO02122.1"/>
    <property type="molecule type" value="Genomic_DNA"/>
</dbReference>
<name>A0A0R3TGS5_RODNA</name>
<organism evidence="7">
    <name type="scientific">Rodentolepis nana</name>
    <name type="common">Dwarf tapeworm</name>
    <name type="synonym">Hymenolepis nana</name>
    <dbReference type="NCBI Taxonomy" id="102285"/>
    <lineage>
        <taxon>Eukaryota</taxon>
        <taxon>Metazoa</taxon>
        <taxon>Spiralia</taxon>
        <taxon>Lophotrochozoa</taxon>
        <taxon>Platyhelminthes</taxon>
        <taxon>Cestoda</taxon>
        <taxon>Eucestoda</taxon>
        <taxon>Cyclophyllidea</taxon>
        <taxon>Hymenolepididae</taxon>
        <taxon>Rodentolepis</taxon>
    </lineage>
</organism>
<keyword evidence="2" id="KW-0067">ATP-binding</keyword>
<dbReference type="Proteomes" id="UP000278807">
    <property type="component" value="Unassembled WGS sequence"/>
</dbReference>
<evidence type="ECO:0000256" key="4">
    <source>
        <dbReference type="SAM" id="SignalP"/>
    </source>
</evidence>
<evidence type="ECO:0000313" key="6">
    <source>
        <dbReference type="Proteomes" id="UP000278807"/>
    </source>
</evidence>
<dbReference type="STRING" id="102285.A0A0R3TGS5"/>
<dbReference type="PANTHER" id="PTHR10256">
    <property type="entry name" value="SELENIDE, WATER DIKINASE"/>
    <property type="match status" value="1"/>
</dbReference>
<dbReference type="GO" id="GO:0004756">
    <property type="term" value="F:selenide, water dikinase activity"/>
    <property type="evidence" value="ECO:0007669"/>
    <property type="project" value="TreeGrafter"/>
</dbReference>
<dbReference type="GO" id="GO:0005524">
    <property type="term" value="F:ATP binding"/>
    <property type="evidence" value="ECO:0007669"/>
    <property type="project" value="UniProtKB-KW"/>
</dbReference>
<feature type="signal peptide" evidence="4">
    <location>
        <begin position="1"/>
        <end position="20"/>
    </location>
</feature>
<evidence type="ECO:0000313" key="5">
    <source>
        <dbReference type="EMBL" id="VDO02122.1"/>
    </source>
</evidence>
<dbReference type="InterPro" id="IPR036921">
    <property type="entry name" value="PurM-like_N_sf"/>
</dbReference>
<evidence type="ECO:0000313" key="7">
    <source>
        <dbReference type="WBParaSite" id="HNAJ_0000626601-mRNA-1"/>
    </source>
</evidence>
<sequence>MSQGFFIPLLTLILQGWITCCNVLSDLYAMGVADCDNMLLLIGIPTSMEPEERTTITSLMMQGFQVFLLNFLLLLLPSIPYFAFGVHNKAMFSSSG</sequence>
<feature type="transmembrane region" description="Helical" evidence="3">
    <location>
        <begin position="64"/>
        <end position="84"/>
    </location>
</feature>
<feature type="chain" id="PRO_5043131806" evidence="4">
    <location>
        <begin position="21"/>
        <end position="96"/>
    </location>
</feature>
<keyword evidence="4" id="KW-0732">Signal</keyword>
<dbReference type="GO" id="GO:0016260">
    <property type="term" value="P:selenocysteine biosynthetic process"/>
    <property type="evidence" value="ECO:0007669"/>
    <property type="project" value="TreeGrafter"/>
</dbReference>
<dbReference type="PANTHER" id="PTHR10256:SF0">
    <property type="entry name" value="INACTIVE SELENIDE, WATER DIKINASE-LIKE PROTEIN-RELATED"/>
    <property type="match status" value="1"/>
</dbReference>
<keyword evidence="1" id="KW-0547">Nucleotide-binding</keyword>
<gene>
    <name evidence="5" type="ORF">HNAJ_LOCUS6262</name>
</gene>
<dbReference type="OrthoDB" id="409395at2759"/>
<evidence type="ECO:0000256" key="1">
    <source>
        <dbReference type="ARBA" id="ARBA00022741"/>
    </source>
</evidence>
<reference evidence="7" key="1">
    <citation type="submission" date="2017-02" db="UniProtKB">
        <authorList>
            <consortium name="WormBaseParasite"/>
        </authorList>
    </citation>
    <scope>IDENTIFICATION</scope>
</reference>
<dbReference type="GO" id="GO:0005737">
    <property type="term" value="C:cytoplasm"/>
    <property type="evidence" value="ECO:0007669"/>
    <property type="project" value="TreeGrafter"/>
</dbReference>
<evidence type="ECO:0000256" key="3">
    <source>
        <dbReference type="SAM" id="Phobius"/>
    </source>
</evidence>
<keyword evidence="3" id="KW-0812">Transmembrane</keyword>
<keyword evidence="3" id="KW-1133">Transmembrane helix</keyword>
<keyword evidence="3" id="KW-0472">Membrane</keyword>
<keyword evidence="6" id="KW-1185">Reference proteome</keyword>
<dbReference type="WBParaSite" id="HNAJ_0000626601-mRNA-1">
    <property type="protein sequence ID" value="HNAJ_0000626601-mRNA-1"/>
    <property type="gene ID" value="HNAJ_0000626601"/>
</dbReference>
<dbReference type="InterPro" id="IPR004536">
    <property type="entry name" value="SPS/SelD"/>
</dbReference>
<dbReference type="SUPFAM" id="SSF55326">
    <property type="entry name" value="PurM N-terminal domain-like"/>
    <property type="match status" value="1"/>
</dbReference>
<dbReference type="AlphaFoldDB" id="A0A0R3TGS5"/>
<evidence type="ECO:0000256" key="2">
    <source>
        <dbReference type="ARBA" id="ARBA00022840"/>
    </source>
</evidence>
<proteinExistence type="predicted"/>
<accession>A0A0R3TGS5</accession>
<protein>
    <submittedName>
        <fullName evidence="7">Na_Ca_ex domain-containing protein</fullName>
    </submittedName>
</protein>
<reference evidence="5 6" key="2">
    <citation type="submission" date="2018-11" db="EMBL/GenBank/DDBJ databases">
        <authorList>
            <consortium name="Pathogen Informatics"/>
        </authorList>
    </citation>
    <scope>NUCLEOTIDE SEQUENCE [LARGE SCALE GENOMIC DNA]</scope>
</reference>
<dbReference type="Gene3D" id="3.30.1330.10">
    <property type="entry name" value="PurM-like, N-terminal domain"/>
    <property type="match status" value="1"/>
</dbReference>